<dbReference type="Proteomes" id="UP000178912">
    <property type="component" value="Unassembled WGS sequence"/>
</dbReference>
<dbReference type="SUPFAM" id="SSF53474">
    <property type="entry name" value="alpha/beta-Hydrolases"/>
    <property type="match status" value="2"/>
</dbReference>
<dbReference type="InterPro" id="IPR029058">
    <property type="entry name" value="AB_hydrolase_fold"/>
</dbReference>
<keyword evidence="3" id="KW-0442">Lipid degradation</keyword>
<keyword evidence="7" id="KW-1185">Reference proteome</keyword>
<keyword evidence="4" id="KW-0443">Lipid metabolism</keyword>
<dbReference type="EMBL" id="FJUX01000039">
    <property type="protein sequence ID" value="CZS99197.1"/>
    <property type="molecule type" value="Genomic_DNA"/>
</dbReference>
<feature type="compositionally biased region" description="Basic and acidic residues" evidence="5">
    <location>
        <begin position="20"/>
        <end position="29"/>
    </location>
</feature>
<dbReference type="GO" id="GO:0003847">
    <property type="term" value="F:1-alkyl-2-acetylglycerophosphocholine esterase activity"/>
    <property type="evidence" value="ECO:0007669"/>
    <property type="project" value="UniProtKB-EC"/>
</dbReference>
<dbReference type="FunFam" id="3.40.50.1820:FF:000371">
    <property type="entry name" value="Similar to platelet-activating factor acetylhydrolase"/>
    <property type="match status" value="1"/>
</dbReference>
<evidence type="ECO:0000256" key="5">
    <source>
        <dbReference type="SAM" id="MobiDB-lite"/>
    </source>
</evidence>
<evidence type="ECO:0000256" key="1">
    <source>
        <dbReference type="ARBA" id="ARBA00013201"/>
    </source>
</evidence>
<feature type="region of interest" description="Disordered" evidence="5">
    <location>
        <begin position="603"/>
        <end position="646"/>
    </location>
</feature>
<proteinExistence type="predicted"/>
<evidence type="ECO:0000313" key="6">
    <source>
        <dbReference type="EMBL" id="CZS99197.1"/>
    </source>
</evidence>
<evidence type="ECO:0000256" key="4">
    <source>
        <dbReference type="ARBA" id="ARBA00023098"/>
    </source>
</evidence>
<feature type="compositionally biased region" description="Basic and acidic residues" evidence="5">
    <location>
        <begin position="603"/>
        <end position="619"/>
    </location>
</feature>
<keyword evidence="2 6" id="KW-0378">Hydrolase</keyword>
<name>A0A1E1KMF6_9HELO</name>
<evidence type="ECO:0000256" key="2">
    <source>
        <dbReference type="ARBA" id="ARBA00022801"/>
    </source>
</evidence>
<protein>
    <recommendedName>
        <fullName evidence="1">1-alkyl-2-acetylglycerophosphocholine esterase</fullName>
        <ecNumber evidence="1">3.1.1.47</ecNumber>
    </recommendedName>
</protein>
<dbReference type="GO" id="GO:0016042">
    <property type="term" value="P:lipid catabolic process"/>
    <property type="evidence" value="ECO:0007669"/>
    <property type="project" value="UniProtKB-KW"/>
</dbReference>
<feature type="region of interest" description="Disordered" evidence="5">
    <location>
        <begin position="163"/>
        <end position="190"/>
    </location>
</feature>
<reference evidence="7" key="1">
    <citation type="submission" date="2016-03" db="EMBL/GenBank/DDBJ databases">
        <authorList>
            <person name="Guldener U."/>
        </authorList>
    </citation>
    <scope>NUCLEOTIDE SEQUENCE [LARGE SCALE GENOMIC DNA]</scope>
    <source>
        <strain evidence="7">04CH-RAC-A.6.1</strain>
    </source>
</reference>
<dbReference type="EC" id="3.1.1.47" evidence="1"/>
<sequence>MAQALGAATSHNPPPPLPNRPDDVPHHSEQPNSRPPSGLREKILRTPLPYYSGPYSVGMMDIEVPVRDPRHFSEITRNKKHLLELETVLFTLFYPSGFGSGEGRSPEGKKEWSRPTWLPRPRVEVARGYGRFAGLPEWVCTGWFGATTAFTKLPAFRNATLAEHWPPDTNSREGGYQTKNRAGTRPPGEPEKPCFPLLIFSHGLGGTRTTYSSVCGEFASYGFVVVSLEHRDGSGPRTFVNIPKRESAGEGLSNGKVDLGGKARERGYSKMDYVFPKDNARDTSPGNEQGVDAELRAAQIQLRLAEIEEAYHVMKLIHDGEGESVARGSLRCKTHGSIGGSSRGLDGIGWEAWRNRFHLQQVTMLGHSFGAATAVEVLRHKDRFKFVGQGIIYDIWGAAIQAPGDESRHRIDTPLLAINSEAFMYWADNFSAVMSLCREAKKHDALVWMMTVRGSVHISQSDFSLLYPRIASLFLKMTINPRRAIDLNINASLEFLRKVMPERVSKMNRGTNEHLLEVSMLDSLPEEHKPDEKWMAMRLRIPHELRIRLRPQWVRRYDRKRRKGSVAGDLPRDPLGNVLEGLENLKLGEEIWMHVAPTKEELGKHGLRPEEGVEGREESGMVGVGGEEGRCREQHRGIEQRYMDRG</sequence>
<dbReference type="AlphaFoldDB" id="A0A1E1KMF6"/>
<feature type="region of interest" description="Disordered" evidence="5">
    <location>
        <begin position="1"/>
        <end position="42"/>
    </location>
</feature>
<evidence type="ECO:0000256" key="3">
    <source>
        <dbReference type="ARBA" id="ARBA00022963"/>
    </source>
</evidence>
<dbReference type="OrthoDB" id="2363873at2759"/>
<dbReference type="Gene3D" id="3.40.50.1820">
    <property type="entry name" value="alpha/beta hydrolase"/>
    <property type="match status" value="1"/>
</dbReference>
<organism evidence="6 7">
    <name type="scientific">Rhynchosporium agropyri</name>
    <dbReference type="NCBI Taxonomy" id="914238"/>
    <lineage>
        <taxon>Eukaryota</taxon>
        <taxon>Fungi</taxon>
        <taxon>Dikarya</taxon>
        <taxon>Ascomycota</taxon>
        <taxon>Pezizomycotina</taxon>
        <taxon>Leotiomycetes</taxon>
        <taxon>Helotiales</taxon>
        <taxon>Ploettnerulaceae</taxon>
        <taxon>Rhynchosporium</taxon>
    </lineage>
</organism>
<gene>
    <name evidence="6" type="ORF">RAG0_07644</name>
</gene>
<evidence type="ECO:0000313" key="7">
    <source>
        <dbReference type="Proteomes" id="UP000178912"/>
    </source>
</evidence>
<accession>A0A1E1KMF6</accession>
<dbReference type="PANTHER" id="PTHR10272:SF0">
    <property type="entry name" value="PLATELET-ACTIVATING FACTOR ACETYLHYDROLASE"/>
    <property type="match status" value="1"/>
</dbReference>
<dbReference type="PANTHER" id="PTHR10272">
    <property type="entry name" value="PLATELET-ACTIVATING FACTOR ACETYLHYDROLASE"/>
    <property type="match status" value="1"/>
</dbReference>
<feature type="compositionally biased region" description="Basic and acidic residues" evidence="5">
    <location>
        <begin position="627"/>
        <end position="646"/>
    </location>
</feature>
<dbReference type="Pfam" id="PF03403">
    <property type="entry name" value="PAF-AH_p_II"/>
    <property type="match status" value="1"/>
</dbReference>